<dbReference type="EMBL" id="LRBV02000008">
    <property type="status" value="NOT_ANNOTATED_CDS"/>
    <property type="molecule type" value="Genomic_DNA"/>
</dbReference>
<evidence type="ECO:0000256" key="1">
    <source>
        <dbReference type="SAM" id="MobiDB-lite"/>
    </source>
</evidence>
<dbReference type="AlphaFoldDB" id="A0A7N2MD58"/>
<keyword evidence="3" id="KW-1185">Reference proteome</keyword>
<accession>A0A7N2MD58</accession>
<protein>
    <submittedName>
        <fullName evidence="2">Uncharacterized protein</fullName>
    </submittedName>
</protein>
<sequence>MRRGGGGNCRLGVVIVTTFFFKNKTRDFNALNEKCTLDKDTLIRFRDRFQFPNETRVHLPRSSEKVYTFTHGEVCSYEVVFLSGLRFPICPFIIKPLHHLNINPGQLKPNLWKIVISCMEIWMIVNDGDTIRYFFVYGGGWETPFEDLWGDVPRLLCRWETPKLAKARPKLKSGYKVRVKVLGEMIHITTEYLNNKERVVMANSKVEALEAKSSKLRKNIITAMDGGNKEKEQVKALTKELQHNPSIDLEGLDFESVDKEMEADKAAETAVVAPTEGNVPKAKGDAPEPMVRDDTA</sequence>
<dbReference type="InParanoid" id="A0A7N2MD58"/>
<feature type="region of interest" description="Disordered" evidence="1">
    <location>
        <begin position="258"/>
        <end position="296"/>
    </location>
</feature>
<proteinExistence type="predicted"/>
<feature type="compositionally biased region" description="Basic and acidic residues" evidence="1">
    <location>
        <begin position="282"/>
        <end position="296"/>
    </location>
</feature>
<evidence type="ECO:0000313" key="2">
    <source>
        <dbReference type="EnsemblPlants" id="QL08p058446:mrna"/>
    </source>
</evidence>
<reference evidence="2" key="2">
    <citation type="submission" date="2021-01" db="UniProtKB">
        <authorList>
            <consortium name="EnsemblPlants"/>
        </authorList>
    </citation>
    <scope>IDENTIFICATION</scope>
</reference>
<dbReference type="Gramene" id="QL08p058446:mrna">
    <property type="protein sequence ID" value="QL08p058446:mrna"/>
    <property type="gene ID" value="QL08p058446"/>
</dbReference>
<dbReference type="EnsemblPlants" id="QL08p058446:mrna">
    <property type="protein sequence ID" value="QL08p058446:mrna"/>
    <property type="gene ID" value="QL08p058446"/>
</dbReference>
<reference evidence="2 3" key="1">
    <citation type="journal article" date="2016" name="G3 (Bethesda)">
        <title>First Draft Assembly and Annotation of the Genome of a California Endemic Oak Quercus lobata Nee (Fagaceae).</title>
        <authorList>
            <person name="Sork V.L."/>
            <person name="Fitz-Gibbon S.T."/>
            <person name="Puiu D."/>
            <person name="Crepeau M."/>
            <person name="Gugger P.F."/>
            <person name="Sherman R."/>
            <person name="Stevens K."/>
            <person name="Langley C.H."/>
            <person name="Pellegrini M."/>
            <person name="Salzberg S.L."/>
        </authorList>
    </citation>
    <scope>NUCLEOTIDE SEQUENCE [LARGE SCALE GENOMIC DNA]</scope>
    <source>
        <strain evidence="2 3">cv. SW786</strain>
    </source>
</reference>
<name>A0A7N2MD58_QUELO</name>
<feature type="compositionally biased region" description="Basic and acidic residues" evidence="1">
    <location>
        <begin position="258"/>
        <end position="267"/>
    </location>
</feature>
<dbReference type="Proteomes" id="UP000594261">
    <property type="component" value="Chromosome 8"/>
</dbReference>
<evidence type="ECO:0000313" key="3">
    <source>
        <dbReference type="Proteomes" id="UP000594261"/>
    </source>
</evidence>
<organism evidence="2 3">
    <name type="scientific">Quercus lobata</name>
    <name type="common">Valley oak</name>
    <dbReference type="NCBI Taxonomy" id="97700"/>
    <lineage>
        <taxon>Eukaryota</taxon>
        <taxon>Viridiplantae</taxon>
        <taxon>Streptophyta</taxon>
        <taxon>Embryophyta</taxon>
        <taxon>Tracheophyta</taxon>
        <taxon>Spermatophyta</taxon>
        <taxon>Magnoliopsida</taxon>
        <taxon>eudicotyledons</taxon>
        <taxon>Gunneridae</taxon>
        <taxon>Pentapetalae</taxon>
        <taxon>rosids</taxon>
        <taxon>fabids</taxon>
        <taxon>Fagales</taxon>
        <taxon>Fagaceae</taxon>
        <taxon>Quercus</taxon>
    </lineage>
</organism>